<proteinExistence type="predicted"/>
<reference evidence="10 11" key="1">
    <citation type="journal article" date="2018" name="Sci. Rep.">
        <title>Rhizobium tumorigenes sp. nov., a novel plant tumorigenic bacterium isolated from cane gall tumors on thornless blackberry.</title>
        <authorList>
            <person name="Kuzmanovi N."/>
            <person name="Smalla K."/>
            <person name="Gronow S."/>
            <person name="PuBawska J."/>
        </authorList>
    </citation>
    <scope>NUCLEOTIDE SEQUENCE [LARGE SCALE GENOMIC DNA]</scope>
    <source>
        <strain evidence="10 11">CCBAU 85046</strain>
    </source>
</reference>
<evidence type="ECO:0000259" key="9">
    <source>
        <dbReference type="Pfam" id="PF25145"/>
    </source>
</evidence>
<evidence type="ECO:0000256" key="4">
    <source>
        <dbReference type="ARBA" id="ARBA00023136"/>
    </source>
</evidence>
<feature type="domain" description="NfeD-like C-terminal" evidence="7">
    <location>
        <begin position="411"/>
        <end position="464"/>
    </location>
</feature>
<dbReference type="PANTHER" id="PTHR33507:SF4">
    <property type="entry name" value="NODULATION COMPETITIVENESS PROTEIN NFED"/>
    <property type="match status" value="1"/>
</dbReference>
<protein>
    <submittedName>
        <fullName evidence="10">Nodulation protein NfeD</fullName>
    </submittedName>
</protein>
<dbReference type="GO" id="GO:0016020">
    <property type="term" value="C:membrane"/>
    <property type="evidence" value="ECO:0007669"/>
    <property type="project" value="UniProtKB-SubCell"/>
</dbReference>
<dbReference type="Pfam" id="PF01957">
    <property type="entry name" value="NfeD"/>
    <property type="match status" value="1"/>
</dbReference>
<dbReference type="InterPro" id="IPR052165">
    <property type="entry name" value="Membrane_assoc_protease"/>
</dbReference>
<feature type="domain" description="NfeD1b N-terminal" evidence="9">
    <location>
        <begin position="50"/>
        <end position="148"/>
    </location>
</feature>
<dbReference type="Proteomes" id="UP000248925">
    <property type="component" value="Unassembled WGS sequence"/>
</dbReference>
<feature type="transmembrane region" description="Helical" evidence="6">
    <location>
        <begin position="270"/>
        <end position="292"/>
    </location>
</feature>
<evidence type="ECO:0000256" key="5">
    <source>
        <dbReference type="SAM" id="MobiDB-lite"/>
    </source>
</evidence>
<feature type="transmembrane region" description="Helical" evidence="6">
    <location>
        <begin position="323"/>
        <end position="340"/>
    </location>
</feature>
<dbReference type="PANTHER" id="PTHR33507">
    <property type="entry name" value="INNER MEMBRANE PROTEIN YBBJ"/>
    <property type="match status" value="1"/>
</dbReference>
<comment type="caution">
    <text evidence="10">The sequence shown here is derived from an EMBL/GenBank/DDBJ whole genome shotgun (WGS) entry which is preliminary data.</text>
</comment>
<dbReference type="SUPFAM" id="SSF52096">
    <property type="entry name" value="ClpP/crotonase"/>
    <property type="match status" value="1"/>
</dbReference>
<keyword evidence="2 6" id="KW-0812">Transmembrane</keyword>
<dbReference type="EMBL" id="PCDP01000040">
    <property type="protein sequence ID" value="PZM11207.1"/>
    <property type="molecule type" value="Genomic_DNA"/>
</dbReference>
<dbReference type="Gene3D" id="3.90.226.10">
    <property type="entry name" value="2-enoyl-CoA Hydratase, Chain A, domain 1"/>
    <property type="match status" value="1"/>
</dbReference>
<accession>A0A2W4CD58</accession>
<evidence type="ECO:0000313" key="11">
    <source>
        <dbReference type="Proteomes" id="UP000248925"/>
    </source>
</evidence>
<name>A0A2W4CD58_9HYPH</name>
<dbReference type="InterPro" id="IPR012340">
    <property type="entry name" value="NA-bd_OB-fold"/>
</dbReference>
<comment type="subcellular location">
    <subcellularLocation>
        <location evidence="1">Membrane</location>
        <topology evidence="1">Multi-pass membrane protein</topology>
    </subcellularLocation>
</comment>
<keyword evidence="4 6" id="KW-0472">Membrane</keyword>
<evidence type="ECO:0000313" key="10">
    <source>
        <dbReference type="EMBL" id="PZM11207.1"/>
    </source>
</evidence>
<feature type="compositionally biased region" description="Polar residues" evidence="5">
    <location>
        <begin position="161"/>
        <end position="175"/>
    </location>
</feature>
<dbReference type="InterPro" id="IPR056738">
    <property type="entry name" value="NfeD1b_N"/>
</dbReference>
<dbReference type="Pfam" id="PF25145">
    <property type="entry name" value="NfeD1b_N"/>
    <property type="match status" value="1"/>
</dbReference>
<feature type="region of interest" description="Disordered" evidence="5">
    <location>
        <begin position="149"/>
        <end position="177"/>
    </location>
</feature>
<evidence type="ECO:0000256" key="2">
    <source>
        <dbReference type="ARBA" id="ARBA00022692"/>
    </source>
</evidence>
<keyword evidence="3 6" id="KW-1133">Transmembrane helix</keyword>
<organism evidence="10 11">
    <name type="scientific">Rhizobium tubonense</name>
    <dbReference type="NCBI Taxonomy" id="484088"/>
    <lineage>
        <taxon>Bacteria</taxon>
        <taxon>Pseudomonadati</taxon>
        <taxon>Pseudomonadota</taxon>
        <taxon>Alphaproteobacteria</taxon>
        <taxon>Hyphomicrobiales</taxon>
        <taxon>Rhizobiaceae</taxon>
        <taxon>Rhizobium/Agrobacterium group</taxon>
        <taxon>Rhizobium</taxon>
    </lineage>
</organism>
<dbReference type="CDD" id="cd07020">
    <property type="entry name" value="Clp_protease_NfeD_1"/>
    <property type="match status" value="1"/>
</dbReference>
<dbReference type="SUPFAM" id="SSF141322">
    <property type="entry name" value="NfeD domain-like"/>
    <property type="match status" value="1"/>
</dbReference>
<gene>
    <name evidence="10" type="ORF">CPY51_20805</name>
</gene>
<dbReference type="Gene3D" id="2.40.50.140">
    <property type="entry name" value="Nucleic acid-binding proteins"/>
    <property type="match status" value="1"/>
</dbReference>
<evidence type="ECO:0000259" key="7">
    <source>
        <dbReference type="Pfam" id="PF01957"/>
    </source>
</evidence>
<evidence type="ECO:0000256" key="1">
    <source>
        <dbReference type="ARBA" id="ARBA00004141"/>
    </source>
</evidence>
<feature type="transmembrane region" description="Helical" evidence="6">
    <location>
        <begin position="347"/>
        <end position="366"/>
    </location>
</feature>
<evidence type="ECO:0000256" key="6">
    <source>
        <dbReference type="SAM" id="Phobius"/>
    </source>
</evidence>
<dbReference type="OrthoDB" id="5289056at2"/>
<dbReference type="Pfam" id="PF24961">
    <property type="entry name" value="NfeD_membrane"/>
    <property type="match status" value="1"/>
</dbReference>
<dbReference type="InterPro" id="IPR002810">
    <property type="entry name" value="NfeD-like_C"/>
</dbReference>
<feature type="transmembrane region" description="Helical" evidence="6">
    <location>
        <begin position="378"/>
        <end position="399"/>
    </location>
</feature>
<dbReference type="InterPro" id="IPR029045">
    <property type="entry name" value="ClpP/crotonase-like_dom_sf"/>
</dbReference>
<dbReference type="InterPro" id="IPR056739">
    <property type="entry name" value="NfeD_membrane"/>
</dbReference>
<dbReference type="AlphaFoldDB" id="A0A2W4CD58"/>
<feature type="domain" description="NfeD integral membrane" evidence="8">
    <location>
        <begin position="278"/>
        <end position="394"/>
    </location>
</feature>
<keyword evidence="11" id="KW-1185">Reference proteome</keyword>
<evidence type="ECO:0000259" key="8">
    <source>
        <dbReference type="Pfam" id="PF24961"/>
    </source>
</evidence>
<evidence type="ECO:0000256" key="3">
    <source>
        <dbReference type="ARBA" id="ARBA00022989"/>
    </source>
</evidence>
<dbReference type="FunFam" id="3.90.226.10:FF:000089">
    <property type="entry name" value="Membrane-bound serine protease"/>
    <property type="match status" value="1"/>
</dbReference>
<sequence length="470" mass="49317">MNTQRTMARHLRLWRRISQILAFMLALVSILGLAASPTSASERVAIVLKLNGAIGPAMADYVRRGLQRASERNASLVVLQIDTPGGLDTSMRDIIRAILASPVPVAGFVAPSGARAASAGTYILYATHIAAMAPGTNLGAATPIAIGGGPLGGAPEPGKGSPSTPDNTQRQSPGNASEAKVINDAVAYIRGLAELRNRNADWAERAVREAASLSSTAAVRERVVDFTADTIEDLLKQAQGRTVRVGQTDVRLDTSGLAIEKFEPDWRTRLLSVITDPNIALILMMVGIYGLIFEFLTPGTFVPGTIGGICLLLGLYALALLPVSYAGIGLIILGVGLTVAEAHSPSLGALGIGGGVALVLGAAILFDTEIPGLQVSWTALGGIAVASLLFSLVVARLAFISRWRKVVTGSEQMIGIPGKVESWTDISGYVITHGERWKAISTEPLLPGDGVRVTGRNGLTLEVTRNLRED</sequence>